<dbReference type="GO" id="GO:0046983">
    <property type="term" value="F:protein dimerization activity"/>
    <property type="evidence" value="ECO:0007669"/>
    <property type="project" value="InterPro"/>
</dbReference>
<accession>A0A9K3J4K3</accession>
<reference evidence="5" key="2">
    <citation type="submission" date="2020-06" db="EMBL/GenBank/DDBJ databases">
        <title>Helianthus annuus Genome sequencing and assembly Release 2.</title>
        <authorList>
            <person name="Gouzy J."/>
            <person name="Langlade N."/>
            <person name="Munos S."/>
        </authorList>
    </citation>
    <scope>NUCLEOTIDE SEQUENCE</scope>
    <source>
        <tissue evidence="5">Leaves</tissue>
    </source>
</reference>
<organism evidence="5 6">
    <name type="scientific">Helianthus annuus</name>
    <name type="common">Common sunflower</name>
    <dbReference type="NCBI Taxonomy" id="4232"/>
    <lineage>
        <taxon>Eukaryota</taxon>
        <taxon>Viridiplantae</taxon>
        <taxon>Streptophyta</taxon>
        <taxon>Embryophyta</taxon>
        <taxon>Tracheophyta</taxon>
        <taxon>Spermatophyta</taxon>
        <taxon>Magnoliopsida</taxon>
        <taxon>eudicotyledons</taxon>
        <taxon>Gunneridae</taxon>
        <taxon>Pentapetalae</taxon>
        <taxon>asterids</taxon>
        <taxon>campanulids</taxon>
        <taxon>Asterales</taxon>
        <taxon>Asteraceae</taxon>
        <taxon>Asteroideae</taxon>
        <taxon>Heliantheae alliance</taxon>
        <taxon>Heliantheae</taxon>
        <taxon>Helianthus</taxon>
    </lineage>
</organism>
<evidence type="ECO:0000256" key="4">
    <source>
        <dbReference type="ARBA" id="ARBA00023242"/>
    </source>
</evidence>
<protein>
    <submittedName>
        <fullName evidence="5">Helix-loop-helix DNA-binding domain superfamily</fullName>
    </submittedName>
</protein>
<dbReference type="GO" id="GO:0005634">
    <property type="term" value="C:nucleus"/>
    <property type="evidence" value="ECO:0007669"/>
    <property type="project" value="UniProtKB-SubCell"/>
</dbReference>
<keyword evidence="2" id="KW-0805">Transcription regulation</keyword>
<keyword evidence="6" id="KW-1185">Reference proteome</keyword>
<evidence type="ECO:0000256" key="1">
    <source>
        <dbReference type="ARBA" id="ARBA00004123"/>
    </source>
</evidence>
<keyword evidence="5" id="KW-0238">DNA-binding</keyword>
<evidence type="ECO:0000256" key="3">
    <source>
        <dbReference type="ARBA" id="ARBA00023163"/>
    </source>
</evidence>
<sequence length="47" mass="5369">MVPNISKMDKASIVKDMNDYIQLLRGQERTIQAESTKNRVDMRGSSI</sequence>
<comment type="caution">
    <text evidence="5">The sequence shown here is derived from an EMBL/GenBank/DDBJ whole genome shotgun (WGS) entry which is preliminary data.</text>
</comment>
<keyword evidence="3" id="KW-0804">Transcription</keyword>
<comment type="subcellular location">
    <subcellularLocation>
        <location evidence="1">Nucleus</location>
    </subcellularLocation>
</comment>
<dbReference type="SUPFAM" id="SSF47459">
    <property type="entry name" value="HLH, helix-loop-helix DNA-binding domain"/>
    <property type="match status" value="1"/>
</dbReference>
<dbReference type="GO" id="GO:0003677">
    <property type="term" value="F:DNA binding"/>
    <property type="evidence" value="ECO:0007669"/>
    <property type="project" value="UniProtKB-KW"/>
</dbReference>
<dbReference type="Proteomes" id="UP000215914">
    <property type="component" value="Unassembled WGS sequence"/>
</dbReference>
<evidence type="ECO:0000313" key="5">
    <source>
        <dbReference type="EMBL" id="KAF5808291.1"/>
    </source>
</evidence>
<dbReference type="Gramene" id="mRNA:HanXRQr2_Chr04g0143721">
    <property type="protein sequence ID" value="mRNA:HanXRQr2_Chr04g0143721"/>
    <property type="gene ID" value="HanXRQr2_Chr04g0143721"/>
</dbReference>
<reference evidence="5" key="1">
    <citation type="journal article" date="2017" name="Nature">
        <title>The sunflower genome provides insights into oil metabolism, flowering and Asterid evolution.</title>
        <authorList>
            <person name="Badouin H."/>
            <person name="Gouzy J."/>
            <person name="Grassa C.J."/>
            <person name="Murat F."/>
            <person name="Staton S.E."/>
            <person name="Cottret L."/>
            <person name="Lelandais-Briere C."/>
            <person name="Owens G.L."/>
            <person name="Carrere S."/>
            <person name="Mayjonade B."/>
            <person name="Legrand L."/>
            <person name="Gill N."/>
            <person name="Kane N.C."/>
            <person name="Bowers J.E."/>
            <person name="Hubner S."/>
            <person name="Bellec A."/>
            <person name="Berard A."/>
            <person name="Berges H."/>
            <person name="Blanchet N."/>
            <person name="Boniface M.C."/>
            <person name="Brunel D."/>
            <person name="Catrice O."/>
            <person name="Chaidir N."/>
            <person name="Claudel C."/>
            <person name="Donnadieu C."/>
            <person name="Faraut T."/>
            <person name="Fievet G."/>
            <person name="Helmstetter N."/>
            <person name="King M."/>
            <person name="Knapp S.J."/>
            <person name="Lai Z."/>
            <person name="Le Paslier M.C."/>
            <person name="Lippi Y."/>
            <person name="Lorenzon L."/>
            <person name="Mandel J.R."/>
            <person name="Marage G."/>
            <person name="Marchand G."/>
            <person name="Marquand E."/>
            <person name="Bret-Mestries E."/>
            <person name="Morien E."/>
            <person name="Nambeesan S."/>
            <person name="Nguyen T."/>
            <person name="Pegot-Espagnet P."/>
            <person name="Pouilly N."/>
            <person name="Raftis F."/>
            <person name="Sallet E."/>
            <person name="Schiex T."/>
            <person name="Thomas J."/>
            <person name="Vandecasteele C."/>
            <person name="Vares D."/>
            <person name="Vear F."/>
            <person name="Vautrin S."/>
            <person name="Crespi M."/>
            <person name="Mangin B."/>
            <person name="Burke J.M."/>
            <person name="Salse J."/>
            <person name="Munos S."/>
            <person name="Vincourt P."/>
            <person name="Rieseberg L.H."/>
            <person name="Langlade N.B."/>
        </authorList>
    </citation>
    <scope>NUCLEOTIDE SEQUENCE</scope>
    <source>
        <tissue evidence="5">Leaves</tissue>
    </source>
</reference>
<dbReference type="AlphaFoldDB" id="A0A9K3J4K3"/>
<evidence type="ECO:0000313" key="6">
    <source>
        <dbReference type="Proteomes" id="UP000215914"/>
    </source>
</evidence>
<dbReference type="InterPro" id="IPR036638">
    <property type="entry name" value="HLH_DNA-bd_sf"/>
</dbReference>
<proteinExistence type="predicted"/>
<keyword evidence="4" id="KW-0539">Nucleus</keyword>
<dbReference type="EMBL" id="MNCJ02000319">
    <property type="protein sequence ID" value="KAF5808291.1"/>
    <property type="molecule type" value="Genomic_DNA"/>
</dbReference>
<name>A0A9K3J4K3_HELAN</name>
<evidence type="ECO:0000256" key="2">
    <source>
        <dbReference type="ARBA" id="ARBA00023015"/>
    </source>
</evidence>
<gene>
    <name evidence="5" type="ORF">HanXRQr2_Chr04g0143721</name>
</gene>